<dbReference type="PROSITE" id="PS00022">
    <property type="entry name" value="EGF_1"/>
    <property type="match status" value="4"/>
</dbReference>
<evidence type="ECO:0000256" key="3">
    <source>
        <dbReference type="SAM" id="SignalP"/>
    </source>
</evidence>
<dbReference type="PROSITE" id="PS01186">
    <property type="entry name" value="EGF_2"/>
    <property type="match status" value="4"/>
</dbReference>
<keyword evidence="2" id="KW-0472">Membrane</keyword>
<dbReference type="EMBL" id="CAKOGP040001669">
    <property type="protein sequence ID" value="CAJ1946440.1"/>
    <property type="molecule type" value="Genomic_DNA"/>
</dbReference>
<accession>A0AAD2CUY9</accession>
<comment type="caution">
    <text evidence="5">The sequence shown here is derived from an EMBL/GenBank/DDBJ whole genome shotgun (WGS) entry which is preliminary data.</text>
</comment>
<keyword evidence="6" id="KW-1185">Reference proteome</keyword>
<dbReference type="PANTHER" id="PTHR24033">
    <property type="entry name" value="EGF-LIKE DOMAIN-CONTAINING PROTEIN"/>
    <property type="match status" value="1"/>
</dbReference>
<sequence>MKSAALLLSSFAISRVAAAGDFFPLPPSELPYNDDRGNEVTVNCPLSCWNNAKCVATGVVGEGFQTNTEWSCDCPDGFHGDLCDQQDDEDDDDDNDPLCGEDSCKHGSKCIPIGENEHMCDCTPAYTNSTFYAGRYCEYPSSIFCTEEDHQEGRQFCVNEGKCGALDHSPCSCPQGFAGPRCATRIDDDSTAAASYSECSLQCSNDGTCHKGEKGMESYGKFAVEVSHLIQETHINFEHCVCPLGYFGVKCDYEFEECGQEGEHMCLNGGSCEVAQDGSHRCACIDGYYGNGCEFEILTEQEPAQKHSFLGTIRYGICAVFVVAIATVLYERKRGKDDELEGSTTVSKVGKASHVV</sequence>
<feature type="disulfide bond" evidence="1">
    <location>
        <begin position="284"/>
        <end position="293"/>
    </location>
</feature>
<dbReference type="PROSITE" id="PS50026">
    <property type="entry name" value="EGF_3"/>
    <property type="match status" value="4"/>
</dbReference>
<feature type="disulfide bond" evidence="1">
    <location>
        <begin position="44"/>
        <end position="54"/>
    </location>
</feature>
<feature type="signal peptide" evidence="3">
    <location>
        <begin position="1"/>
        <end position="19"/>
    </location>
</feature>
<comment type="caution">
    <text evidence="1">Lacks conserved residue(s) required for the propagation of feature annotation.</text>
</comment>
<proteinExistence type="predicted"/>
<evidence type="ECO:0000259" key="4">
    <source>
        <dbReference type="PROSITE" id="PS50026"/>
    </source>
</evidence>
<keyword evidence="2" id="KW-1133">Transmembrane helix</keyword>
<dbReference type="SUPFAM" id="SSF57196">
    <property type="entry name" value="EGF/Laminin"/>
    <property type="match status" value="2"/>
</dbReference>
<dbReference type="Proteomes" id="UP001295423">
    <property type="component" value="Unassembled WGS sequence"/>
</dbReference>
<dbReference type="PANTHER" id="PTHR24033:SF151">
    <property type="entry name" value="NOTCH 2"/>
    <property type="match status" value="1"/>
</dbReference>
<feature type="disulfide bond" evidence="1">
    <location>
        <begin position="74"/>
        <end position="83"/>
    </location>
</feature>
<dbReference type="InterPro" id="IPR051830">
    <property type="entry name" value="NOTCH_homolog"/>
</dbReference>
<organism evidence="5 6">
    <name type="scientific">Cylindrotheca closterium</name>
    <dbReference type="NCBI Taxonomy" id="2856"/>
    <lineage>
        <taxon>Eukaryota</taxon>
        <taxon>Sar</taxon>
        <taxon>Stramenopiles</taxon>
        <taxon>Ochrophyta</taxon>
        <taxon>Bacillariophyta</taxon>
        <taxon>Bacillariophyceae</taxon>
        <taxon>Bacillariophycidae</taxon>
        <taxon>Bacillariales</taxon>
        <taxon>Bacillariaceae</taxon>
        <taxon>Cylindrotheca</taxon>
    </lineage>
</organism>
<evidence type="ECO:0000256" key="1">
    <source>
        <dbReference type="PROSITE-ProRule" id="PRU00076"/>
    </source>
</evidence>
<keyword evidence="1" id="KW-1015">Disulfide bond</keyword>
<keyword evidence="2" id="KW-0812">Transmembrane</keyword>
<dbReference type="Gene3D" id="2.10.25.10">
    <property type="entry name" value="Laminin"/>
    <property type="match status" value="3"/>
</dbReference>
<feature type="domain" description="EGF-like" evidence="4">
    <location>
        <begin position="254"/>
        <end position="294"/>
    </location>
</feature>
<feature type="domain" description="EGF-like" evidence="4">
    <location>
        <begin position="95"/>
        <end position="138"/>
    </location>
</feature>
<reference evidence="5" key="1">
    <citation type="submission" date="2023-08" db="EMBL/GenBank/DDBJ databases">
        <authorList>
            <person name="Audoor S."/>
            <person name="Bilcke G."/>
        </authorList>
    </citation>
    <scope>NUCLEOTIDE SEQUENCE</scope>
</reference>
<feature type="disulfide bond" evidence="1">
    <location>
        <begin position="173"/>
        <end position="182"/>
    </location>
</feature>
<feature type="transmembrane region" description="Helical" evidence="2">
    <location>
        <begin position="313"/>
        <end position="330"/>
    </location>
</feature>
<feature type="chain" id="PRO_5041923595" description="EGF-like domain-containing protein" evidence="3">
    <location>
        <begin position="20"/>
        <end position="356"/>
    </location>
</feature>
<dbReference type="SMART" id="SM00181">
    <property type="entry name" value="EGF"/>
    <property type="match status" value="5"/>
</dbReference>
<dbReference type="InterPro" id="IPR000742">
    <property type="entry name" value="EGF"/>
</dbReference>
<evidence type="ECO:0000313" key="5">
    <source>
        <dbReference type="EMBL" id="CAJ1946440.1"/>
    </source>
</evidence>
<gene>
    <name evidence="5" type="ORF">CYCCA115_LOCUS10583</name>
</gene>
<feature type="domain" description="EGF-like" evidence="4">
    <location>
        <begin position="149"/>
        <end position="183"/>
    </location>
</feature>
<feature type="domain" description="EGF-like" evidence="4">
    <location>
        <begin position="40"/>
        <end position="84"/>
    </location>
</feature>
<keyword evidence="3" id="KW-0732">Signal</keyword>
<evidence type="ECO:0000256" key="2">
    <source>
        <dbReference type="SAM" id="Phobius"/>
    </source>
</evidence>
<dbReference type="AlphaFoldDB" id="A0AAD2CUY9"/>
<evidence type="ECO:0000313" key="6">
    <source>
        <dbReference type="Proteomes" id="UP001295423"/>
    </source>
</evidence>
<name>A0AAD2CUY9_9STRA</name>
<keyword evidence="1" id="KW-0245">EGF-like domain</keyword>
<protein>
    <recommendedName>
        <fullName evidence="4">EGF-like domain-containing protein</fullName>
    </recommendedName>
</protein>